<dbReference type="InterPro" id="IPR002110">
    <property type="entry name" value="Ankyrin_rpt"/>
</dbReference>
<keyword evidence="1" id="KW-0677">Repeat</keyword>
<dbReference type="SMART" id="SM00248">
    <property type="entry name" value="ANK"/>
    <property type="match status" value="20"/>
</dbReference>
<evidence type="ECO:0000256" key="4">
    <source>
        <dbReference type="SAM" id="MobiDB-lite"/>
    </source>
</evidence>
<keyword evidence="6" id="KW-1185">Reference proteome</keyword>
<dbReference type="PROSITE" id="PS50088">
    <property type="entry name" value="ANK_REPEAT"/>
    <property type="match status" value="12"/>
</dbReference>
<organism evidence="5 6">
    <name type="scientific">Pristionchus mayeri</name>
    <dbReference type="NCBI Taxonomy" id="1317129"/>
    <lineage>
        <taxon>Eukaryota</taxon>
        <taxon>Metazoa</taxon>
        <taxon>Ecdysozoa</taxon>
        <taxon>Nematoda</taxon>
        <taxon>Chromadorea</taxon>
        <taxon>Rhabditida</taxon>
        <taxon>Rhabditina</taxon>
        <taxon>Diplogasteromorpha</taxon>
        <taxon>Diplogasteroidea</taxon>
        <taxon>Neodiplogasteridae</taxon>
        <taxon>Pristionchus</taxon>
    </lineage>
</organism>
<gene>
    <name evidence="5" type="ORF">PMAYCL1PPCAC_18840</name>
</gene>
<dbReference type="PANTHER" id="PTHR24198:SF165">
    <property type="entry name" value="ANKYRIN REPEAT-CONTAINING PROTEIN-RELATED"/>
    <property type="match status" value="1"/>
</dbReference>
<dbReference type="PANTHER" id="PTHR24198">
    <property type="entry name" value="ANKYRIN REPEAT AND PROTEIN KINASE DOMAIN-CONTAINING PROTEIN"/>
    <property type="match status" value="1"/>
</dbReference>
<feature type="repeat" description="ANK" evidence="3">
    <location>
        <begin position="428"/>
        <end position="463"/>
    </location>
</feature>
<dbReference type="PROSITE" id="PS50297">
    <property type="entry name" value="ANK_REP_REGION"/>
    <property type="match status" value="11"/>
</dbReference>
<evidence type="ECO:0000256" key="2">
    <source>
        <dbReference type="ARBA" id="ARBA00023043"/>
    </source>
</evidence>
<evidence type="ECO:0000256" key="3">
    <source>
        <dbReference type="PROSITE-ProRule" id="PRU00023"/>
    </source>
</evidence>
<feature type="repeat" description="ANK" evidence="3">
    <location>
        <begin position="151"/>
        <end position="183"/>
    </location>
</feature>
<feature type="repeat" description="ANK" evidence="3">
    <location>
        <begin position="756"/>
        <end position="788"/>
    </location>
</feature>
<comment type="caution">
    <text evidence="5">The sequence shown here is derived from an EMBL/GenBank/DDBJ whole genome shotgun (WGS) entry which is preliminary data.</text>
</comment>
<feature type="compositionally biased region" description="Pro residues" evidence="4">
    <location>
        <begin position="812"/>
        <end position="821"/>
    </location>
</feature>
<evidence type="ECO:0008006" key="7">
    <source>
        <dbReference type="Google" id="ProtNLM"/>
    </source>
</evidence>
<evidence type="ECO:0000313" key="6">
    <source>
        <dbReference type="Proteomes" id="UP001328107"/>
    </source>
</evidence>
<evidence type="ECO:0000256" key="1">
    <source>
        <dbReference type="ARBA" id="ARBA00022737"/>
    </source>
</evidence>
<keyword evidence="2 3" id="KW-0040">ANK repeat</keyword>
<dbReference type="Pfam" id="PF12796">
    <property type="entry name" value="Ank_2"/>
    <property type="match status" value="6"/>
</dbReference>
<dbReference type="SUPFAM" id="SSF48403">
    <property type="entry name" value="Ankyrin repeat"/>
    <property type="match status" value="3"/>
</dbReference>
<protein>
    <recommendedName>
        <fullName evidence="7">Ankyrin repeat-containing protein</fullName>
    </recommendedName>
</protein>
<accession>A0AAN5I223</accession>
<feature type="repeat" description="ANK" evidence="3">
    <location>
        <begin position="84"/>
        <end position="110"/>
    </location>
</feature>
<feature type="repeat" description="ANK" evidence="3">
    <location>
        <begin position="395"/>
        <end position="427"/>
    </location>
</feature>
<proteinExistence type="predicted"/>
<feature type="region of interest" description="Disordered" evidence="4">
    <location>
        <begin position="810"/>
        <end position="909"/>
    </location>
</feature>
<dbReference type="Pfam" id="PF00023">
    <property type="entry name" value="Ank"/>
    <property type="match status" value="2"/>
</dbReference>
<reference evidence="6" key="1">
    <citation type="submission" date="2022-10" db="EMBL/GenBank/DDBJ databases">
        <title>Genome assembly of Pristionchus species.</title>
        <authorList>
            <person name="Yoshida K."/>
            <person name="Sommer R.J."/>
        </authorList>
    </citation>
    <scope>NUCLEOTIDE SEQUENCE [LARGE SCALE GENOMIC DNA]</scope>
    <source>
        <strain evidence="6">RS5460</strain>
    </source>
</reference>
<sequence length="930" mass="101468">MAHPASAITSLISPYFHNVLSDLITSILTGDDAVFEAELATTHDINKMDSSGCAPLHYACFVGNTHYIQQLIEHGALPDIKDHNRWTPLHRAVQKDNVEAVDRLLSAGANQWSSCKLQQTPLHVAASHNSLNSARLLLQLSPEHLNKTDKQGSPALHHAAYYDNDLFVKLLLDYNADFTLKDKEGRNAAHWAAIGGHERIMLMLAERGADLAGRDKRGRTPLHYASFTGKTAAIDFLLRRTQQPIDARDNDGFTPLHYATHTGNIRAIRILVENGASIDCEAADGTSVAHIAAAHTESSHALDYYLSLLPSSSRGGSVRKALNAKRSGGFTPLHLACDQGRISRVDSLIKNGVDPNAKADGDIQPIHVAARAGHQLVIKHLLKDYDVDVNAQLRDGLTALHLSSSQSYVSTVKTLVECGANVHLVDKKQRTALHLAAVSTIEHCEFCVETLLNAGAEVSPHDAYGMTPLHYAASKSSSHVVEKLLRADASTDALDGKRRTALHHAVWRAKGCTPVIQALCRSNATLVQKKDVDGLFPIHYAASRGNSSLVQFLFDGMGTLDLSSGAPFHLTPLHVAAAYDRVTVVKVLINALIKQASMVEQGTFMLADKVGLDTDARMRIAMHYAMESGYLECAKELATASKRTIKKQLGWCDNKGQSPIHLAAANRHSHCLQWAMSVTDVLYARDKMMRTPAMLAITSRLDAVILTQLIEKSKTAELQKDSTGRGFMHRAAFVRNRPLIRSLITAGCDPNDADHNGVTPLHVAAAAGDKEIVQILIKAGASPLKEDNEHRLPADWAAAFGELETLETLAPCRPPTAPPLSPSSVRKMSKQRGEKSEEEEEEREEAGGGEEEEEGEGEGVRGEGTSTAGEANESREEVGDEEEKRKEEEEEVEEEKKEEDPNKSGSSGQLFKFIFLWAVKKVRSACRCDL</sequence>
<feature type="repeat" description="ANK" evidence="3">
    <location>
        <begin position="328"/>
        <end position="360"/>
    </location>
</feature>
<feature type="repeat" description="ANK" evidence="3">
    <location>
        <begin position="51"/>
        <end position="83"/>
    </location>
</feature>
<feature type="compositionally biased region" description="Basic and acidic residues" evidence="4">
    <location>
        <begin position="872"/>
        <end position="887"/>
    </location>
</feature>
<dbReference type="EMBL" id="BTRK01000004">
    <property type="protein sequence ID" value="GMR48645.1"/>
    <property type="molecule type" value="Genomic_DNA"/>
</dbReference>
<feature type="repeat" description="ANK" evidence="3">
    <location>
        <begin position="533"/>
        <end position="565"/>
    </location>
</feature>
<dbReference type="InterPro" id="IPR036770">
    <property type="entry name" value="Ankyrin_rpt-contain_sf"/>
</dbReference>
<dbReference type="AlphaFoldDB" id="A0AAN5I223"/>
<feature type="repeat" description="ANK" evidence="3">
    <location>
        <begin position="464"/>
        <end position="496"/>
    </location>
</feature>
<name>A0AAN5I223_9BILA</name>
<evidence type="ECO:0000313" key="5">
    <source>
        <dbReference type="EMBL" id="GMR48645.1"/>
    </source>
</evidence>
<feature type="repeat" description="ANK" evidence="3">
    <location>
        <begin position="217"/>
        <end position="240"/>
    </location>
</feature>
<feature type="compositionally biased region" description="Acidic residues" evidence="4">
    <location>
        <begin position="836"/>
        <end position="857"/>
    </location>
</feature>
<feature type="repeat" description="ANK" evidence="3">
    <location>
        <begin position="184"/>
        <end position="216"/>
    </location>
</feature>
<dbReference type="Proteomes" id="UP001328107">
    <property type="component" value="Unassembled WGS sequence"/>
</dbReference>
<feature type="repeat" description="ANK" evidence="3">
    <location>
        <begin position="251"/>
        <end position="283"/>
    </location>
</feature>
<dbReference type="Gene3D" id="1.25.40.20">
    <property type="entry name" value="Ankyrin repeat-containing domain"/>
    <property type="match status" value="4"/>
</dbReference>